<keyword evidence="13" id="KW-0131">Cell cycle</keyword>
<dbReference type="Pfam" id="PF00397">
    <property type="entry name" value="WW"/>
    <property type="match status" value="1"/>
</dbReference>
<comment type="caution">
    <text evidence="20">The sequence shown here is derived from an EMBL/GenBank/DDBJ whole genome shotgun (WGS) entry which is preliminary data.</text>
</comment>
<feature type="region of interest" description="Disordered" evidence="18">
    <location>
        <begin position="338"/>
        <end position="358"/>
    </location>
</feature>
<evidence type="ECO:0000313" key="20">
    <source>
        <dbReference type="EMBL" id="KAJ7369634.1"/>
    </source>
</evidence>
<keyword evidence="21" id="KW-1185">Reference proteome</keyword>
<evidence type="ECO:0000313" key="21">
    <source>
        <dbReference type="Proteomes" id="UP001163046"/>
    </source>
</evidence>
<protein>
    <recommendedName>
        <fullName evidence="16">Centrosomal protein of 164 kDa</fullName>
    </recommendedName>
</protein>
<feature type="region of interest" description="Disordered" evidence="18">
    <location>
        <begin position="744"/>
        <end position="862"/>
    </location>
</feature>
<evidence type="ECO:0000256" key="18">
    <source>
        <dbReference type="SAM" id="MobiDB-lite"/>
    </source>
</evidence>
<feature type="compositionally biased region" description="Gly residues" evidence="18">
    <location>
        <begin position="173"/>
        <end position="199"/>
    </location>
</feature>
<keyword evidence="5" id="KW-0132">Cell division</keyword>
<dbReference type="GO" id="GO:0030030">
    <property type="term" value="P:cell projection organization"/>
    <property type="evidence" value="ECO:0007669"/>
    <property type="project" value="UniProtKB-KW"/>
</dbReference>
<organism evidence="20 21">
    <name type="scientific">Desmophyllum pertusum</name>
    <dbReference type="NCBI Taxonomy" id="174260"/>
    <lineage>
        <taxon>Eukaryota</taxon>
        <taxon>Metazoa</taxon>
        <taxon>Cnidaria</taxon>
        <taxon>Anthozoa</taxon>
        <taxon>Hexacorallia</taxon>
        <taxon>Scleractinia</taxon>
        <taxon>Caryophylliina</taxon>
        <taxon>Caryophylliidae</taxon>
        <taxon>Desmophyllum</taxon>
    </lineage>
</organism>
<dbReference type="GO" id="GO:0006281">
    <property type="term" value="P:DNA repair"/>
    <property type="evidence" value="ECO:0007669"/>
    <property type="project" value="UniProtKB-KW"/>
</dbReference>
<dbReference type="Proteomes" id="UP001163046">
    <property type="component" value="Unassembled WGS sequence"/>
</dbReference>
<feature type="compositionally biased region" description="Polar residues" evidence="18">
    <location>
        <begin position="343"/>
        <end position="354"/>
    </location>
</feature>
<keyword evidence="12" id="KW-0539">Nucleus</keyword>
<feature type="compositionally biased region" description="Basic and acidic residues" evidence="18">
    <location>
        <begin position="919"/>
        <end position="931"/>
    </location>
</feature>
<keyword evidence="6" id="KW-0227">DNA damage</keyword>
<feature type="region of interest" description="Disordered" evidence="18">
    <location>
        <begin position="99"/>
        <end position="199"/>
    </location>
</feature>
<evidence type="ECO:0000256" key="12">
    <source>
        <dbReference type="ARBA" id="ARBA00023242"/>
    </source>
</evidence>
<evidence type="ECO:0000256" key="15">
    <source>
        <dbReference type="ARBA" id="ARBA00061715"/>
    </source>
</evidence>
<feature type="region of interest" description="Disordered" evidence="18">
    <location>
        <begin position="1379"/>
        <end position="1447"/>
    </location>
</feature>
<feature type="region of interest" description="Disordered" evidence="18">
    <location>
        <begin position="610"/>
        <end position="629"/>
    </location>
</feature>
<evidence type="ECO:0000256" key="11">
    <source>
        <dbReference type="ARBA" id="ARBA00023212"/>
    </source>
</evidence>
<evidence type="ECO:0000256" key="1">
    <source>
        <dbReference type="ARBA" id="ARBA00004114"/>
    </source>
</evidence>
<keyword evidence="7" id="KW-0498">Mitosis</keyword>
<feature type="compositionally biased region" description="Basic and acidic residues" evidence="18">
    <location>
        <begin position="820"/>
        <end position="839"/>
    </location>
</feature>
<dbReference type="CDD" id="cd00201">
    <property type="entry name" value="WW"/>
    <property type="match status" value="1"/>
</dbReference>
<feature type="compositionally biased region" description="Basic and acidic residues" evidence="18">
    <location>
        <begin position="744"/>
        <end position="812"/>
    </location>
</feature>
<feature type="region of interest" description="Disordered" evidence="18">
    <location>
        <begin position="1178"/>
        <end position="1264"/>
    </location>
</feature>
<proteinExistence type="predicted"/>
<accession>A0A9W9YVQ5</accession>
<evidence type="ECO:0000256" key="17">
    <source>
        <dbReference type="SAM" id="Coils"/>
    </source>
</evidence>
<feature type="compositionally biased region" description="Acidic residues" evidence="18">
    <location>
        <begin position="579"/>
        <end position="588"/>
    </location>
</feature>
<feature type="domain" description="WW" evidence="19">
    <location>
        <begin position="53"/>
        <end position="86"/>
    </location>
</feature>
<dbReference type="PROSITE" id="PS50020">
    <property type="entry name" value="WW_DOMAIN_2"/>
    <property type="match status" value="1"/>
</dbReference>
<evidence type="ECO:0000256" key="13">
    <source>
        <dbReference type="ARBA" id="ARBA00023306"/>
    </source>
</evidence>
<evidence type="ECO:0000256" key="14">
    <source>
        <dbReference type="ARBA" id="ARBA00056906"/>
    </source>
</evidence>
<sequence>MATMINGQLILEEEYDENYLPTEQEIFEYAQSIGIDPIKERDLLFIAREGIVAPLPPDWKPCQDASGDIYYFNFQSGDSVWDHPCDEYYRSMVLEERRRRSAMGTSSKKENKKKEKKDAGKKNKIVEGSLTKQKSLTPGLAPLKGEGSLAPLRDSSPGRSLGSSLGASSPAGGTLGGTALGTGPLGGSSLGRGSLGGGSLGGGPLGGSLGKGSLGAGSMGGLGSGGRLSNAERHMDPFQQAPLGVIKDPPGSVYLYTFNKQVLYTESENAKLSLDQEKFGRGVNDASGTITLSTGLGDNINLNFMTDLSDDEEGQSDFGRPTIDLGVHDIAALGYEDSEVEESSNLNAPATPSMSDVDDGEEVLEGMSVELLSPAASATKAEAQAGGVAAVSSSLRTMAGVKSDILVQDPVMSSNKESGGKTDKSEEERLQRAMLQAEAAERRATQQKEQEIAQSQEQDRLVREAAKTIEDMRKATEKELKEAKQKLQKEKEDALKKLEEQFQKEQDSEEERLTKEHDTVMKTLGEQAREDALEEEAMLQEGKQDAMRKLKQQLQREQEEEEAELRKKKDEALNLLREELEEQEEEENDKMADEREKALRKIQETFAVEMEDEKKKLKEEQSETIDELREKLEKEKETALEELQQNNEYELQQLKTELIEKHEKALQELKSELEKAQSNEVAVARKSAVESRANFTMSMDSLDVEAQQDFIKKKKDLEAKHEEQLESLQNEYEKKIYRIKQDWKEQETKERFDLGEKWEKEKRNLTEEHEKNMNKLRQEMETEKNKLQKERDQMEARMANERDNRQRQREALDKEEEELQAQKRELEETRQELEEERRRLVQQREALTRAGEQAAASAGEDETLARLQLDEIKAAISNSEQDLNKLNSNMTKNLKELKESCRKQDEELQDLLIQRDKLQEETITNGEHEDTLVNDSGLEKPAVSTPKVRDVRKRAKKEKADLGPSEDEALQVEDLEPPGVAATKADHVVTHPDIKDSEEDLSPGEFSPRAPVHSTAKKGSVGARVPKEPTGFARTYDLVDLSSDESSSEDVQGTFLYLKKQAELRNSDLRDRIAVEGDAITRAKEFLRRQRRSVQRRQAALEDARKEWTNDMSQNFARGKPLSSRNANFLEDVRTRLDEEEAELGVVMDNMSAGQELLRQKEDRLKVLENALLGGLSTASDSEDTFRGHARHARPSAKDRYRPRKTPRKTLDDDDSSGISSSDYGDVISGNVRRSDVKMGSRQPKITIPKSLRKPSTGEESSEAVQYSLQQINTDLARILTLLRTRTPAFTYPTVTQTPLRAEQVTQPFPDAIRGSRVTPVYPEGSHGSQGQIPYQSGSVTEPYHVRGTGVPVLPTGVPVLPTQGPVLPGRQGQTQTFNPLGSAPPQFQAPYRNQESTESQLERKWQSYFGDQSRDSPASLSLGPTMSQPVPSTREPASVKDWTSERELSTAERLQSHAEWLRNFRRDAGLQVSNARGLEERAMSYPFVSK</sequence>
<dbReference type="OrthoDB" id="6344460at2759"/>
<feature type="region of interest" description="Disordered" evidence="18">
    <location>
        <begin position="497"/>
        <end position="518"/>
    </location>
</feature>
<keyword evidence="3" id="KW-0963">Cytoplasm</keyword>
<feature type="compositionally biased region" description="Basic and acidic residues" evidence="18">
    <location>
        <begin position="107"/>
        <end position="125"/>
    </location>
</feature>
<dbReference type="SMART" id="SM00456">
    <property type="entry name" value="WW"/>
    <property type="match status" value="1"/>
</dbReference>
<gene>
    <name evidence="20" type="ORF">OS493_037498</name>
</gene>
<dbReference type="PANTHER" id="PTHR21715">
    <property type="entry name" value="RH04127P"/>
    <property type="match status" value="1"/>
</dbReference>
<evidence type="ECO:0000256" key="5">
    <source>
        <dbReference type="ARBA" id="ARBA00022618"/>
    </source>
</evidence>
<dbReference type="InterPro" id="IPR053233">
    <property type="entry name" value="ABRA-related"/>
</dbReference>
<dbReference type="PANTHER" id="PTHR21715:SF0">
    <property type="entry name" value="RH04127P"/>
    <property type="match status" value="1"/>
</dbReference>
<evidence type="ECO:0000256" key="6">
    <source>
        <dbReference type="ARBA" id="ARBA00022763"/>
    </source>
</evidence>
<comment type="function">
    <text evidence="14">Plays a role in microtubule organization and/or maintenance for the formation of primary cilia (PC), a microtubule-based structure that protrudes from the surface of epithelial cells. Plays a critical role in G2/M checkpoint and nuclear divisions. A key player in the DNA damage-activated ATR/ATM signaling cascade since it is required for the proper phosphorylation of H2AX, RPA, CHEK2 and CHEK1. Plays a critical role in chromosome segregation, acting as a mediator required for the maintenance of genomic stability through modulation of MDC1, RPA and CHEK1.</text>
</comment>
<evidence type="ECO:0000256" key="2">
    <source>
        <dbReference type="ARBA" id="ARBA00004123"/>
    </source>
</evidence>
<evidence type="ECO:0000256" key="8">
    <source>
        <dbReference type="ARBA" id="ARBA00022794"/>
    </source>
</evidence>
<comment type="subcellular location">
    <subcellularLocation>
        <location evidence="1">Cytoplasm</location>
        <location evidence="1">Cytoskeleton</location>
        <location evidence="1">Microtubule organizing center</location>
        <location evidence="1">Centrosome</location>
        <location evidence="1">Centriole</location>
    </subcellularLocation>
    <subcellularLocation>
        <location evidence="2">Nucleus</location>
    </subcellularLocation>
</comment>
<evidence type="ECO:0000256" key="9">
    <source>
        <dbReference type="ARBA" id="ARBA00023054"/>
    </source>
</evidence>
<feature type="region of interest" description="Disordered" evidence="18">
    <location>
        <begin position="994"/>
        <end position="1028"/>
    </location>
</feature>
<keyword evidence="10" id="KW-0234">DNA repair</keyword>
<reference evidence="20" key="1">
    <citation type="submission" date="2023-01" db="EMBL/GenBank/DDBJ databases">
        <title>Genome assembly of the deep-sea coral Lophelia pertusa.</title>
        <authorList>
            <person name="Herrera S."/>
            <person name="Cordes E."/>
        </authorList>
    </citation>
    <scope>NUCLEOTIDE SEQUENCE</scope>
    <source>
        <strain evidence="20">USNM1676648</strain>
        <tissue evidence="20">Polyp</tissue>
    </source>
</reference>
<comment type="subunit">
    <text evidence="15">Interacts (via N-terminus) with ATRIP. Interacts with ATM, ATR and MDC1. Interacts with XPA (via N-terminus) upon UV irradiation. Interacts with CEP83, CCDC92, TTBK2, DVL3, NPHP3 and weakly with NPHP4. Interacts with DZIP1.</text>
</comment>
<dbReference type="SUPFAM" id="SSF51045">
    <property type="entry name" value="WW domain"/>
    <property type="match status" value="1"/>
</dbReference>
<evidence type="ECO:0000256" key="10">
    <source>
        <dbReference type="ARBA" id="ARBA00023204"/>
    </source>
</evidence>
<evidence type="ECO:0000256" key="3">
    <source>
        <dbReference type="ARBA" id="ARBA00022490"/>
    </source>
</evidence>
<dbReference type="FunFam" id="3.30.1470.10:FF:000001">
    <property type="entry name" value="Centrosomal protein of 164 kDa"/>
    <property type="match status" value="1"/>
</dbReference>
<name>A0A9W9YVQ5_9CNID</name>
<feature type="compositionally biased region" description="Basic and acidic residues" evidence="18">
    <location>
        <begin position="418"/>
        <end position="430"/>
    </location>
</feature>
<keyword evidence="4" id="KW-0597">Phosphoprotein</keyword>
<dbReference type="Gene3D" id="3.30.1470.10">
    <property type="entry name" value="Photosystem I PsaD, reaction center subunit II"/>
    <property type="match status" value="1"/>
</dbReference>
<dbReference type="GO" id="GO:0005814">
    <property type="term" value="C:centriole"/>
    <property type="evidence" value="ECO:0007669"/>
    <property type="project" value="UniProtKB-SubCell"/>
</dbReference>
<dbReference type="GO" id="GO:0005634">
    <property type="term" value="C:nucleus"/>
    <property type="evidence" value="ECO:0007669"/>
    <property type="project" value="UniProtKB-SubCell"/>
</dbReference>
<feature type="compositionally biased region" description="Low complexity" evidence="18">
    <location>
        <begin position="1217"/>
        <end position="1230"/>
    </location>
</feature>
<feature type="compositionally biased region" description="Low complexity" evidence="18">
    <location>
        <begin position="155"/>
        <end position="172"/>
    </location>
</feature>
<feature type="compositionally biased region" description="Basic residues" evidence="18">
    <location>
        <begin position="1188"/>
        <end position="1208"/>
    </location>
</feature>
<evidence type="ECO:0000256" key="7">
    <source>
        <dbReference type="ARBA" id="ARBA00022776"/>
    </source>
</evidence>
<evidence type="ECO:0000256" key="16">
    <source>
        <dbReference type="ARBA" id="ARBA00067900"/>
    </source>
</evidence>
<feature type="region of interest" description="Disordered" evidence="18">
    <location>
        <begin position="919"/>
        <end position="968"/>
    </location>
</feature>
<feature type="compositionally biased region" description="Polar residues" evidence="18">
    <location>
        <begin position="1416"/>
        <end position="1432"/>
    </location>
</feature>
<dbReference type="GO" id="GO:0051301">
    <property type="term" value="P:cell division"/>
    <property type="evidence" value="ECO:0007669"/>
    <property type="project" value="UniProtKB-KW"/>
</dbReference>
<dbReference type="GO" id="GO:0097539">
    <property type="term" value="C:ciliary transition fiber"/>
    <property type="evidence" value="ECO:0007669"/>
    <property type="project" value="UniProtKB-ARBA"/>
</dbReference>
<dbReference type="InterPro" id="IPR001202">
    <property type="entry name" value="WW_dom"/>
</dbReference>
<feature type="region of interest" description="Disordered" evidence="18">
    <location>
        <begin position="409"/>
        <end position="430"/>
    </location>
</feature>
<dbReference type="InterPro" id="IPR036020">
    <property type="entry name" value="WW_dom_sf"/>
</dbReference>
<keyword evidence="9 17" id="KW-0175">Coiled coil</keyword>
<keyword evidence="8" id="KW-0970">Cilium biogenesis/degradation</keyword>
<evidence type="ECO:0000256" key="4">
    <source>
        <dbReference type="ARBA" id="ARBA00022553"/>
    </source>
</evidence>
<feature type="region of interest" description="Disordered" evidence="18">
    <location>
        <begin position="532"/>
        <end position="570"/>
    </location>
</feature>
<feature type="region of interest" description="Disordered" evidence="18">
    <location>
        <begin position="576"/>
        <end position="595"/>
    </location>
</feature>
<evidence type="ECO:0000259" key="19">
    <source>
        <dbReference type="PROSITE" id="PS50020"/>
    </source>
</evidence>
<feature type="coiled-coil region" evidence="17">
    <location>
        <begin position="1084"/>
        <end position="1171"/>
    </location>
</feature>
<keyword evidence="11" id="KW-0206">Cytoskeleton</keyword>
<feature type="region of interest" description="Disordered" evidence="18">
    <location>
        <begin position="441"/>
        <end position="460"/>
    </location>
</feature>
<dbReference type="EMBL" id="MU826897">
    <property type="protein sequence ID" value="KAJ7369634.1"/>
    <property type="molecule type" value="Genomic_DNA"/>
</dbReference>
<feature type="compositionally biased region" description="Basic and acidic residues" evidence="18">
    <location>
        <begin position="612"/>
        <end position="629"/>
    </location>
</feature>